<dbReference type="SUPFAM" id="SSF52540">
    <property type="entry name" value="P-loop containing nucleoside triphosphate hydrolases"/>
    <property type="match status" value="2"/>
</dbReference>
<evidence type="ECO:0000259" key="11">
    <source>
        <dbReference type="Pfam" id="PF17946"/>
    </source>
</evidence>
<dbReference type="NCBIfam" id="TIGR01450">
    <property type="entry name" value="recC"/>
    <property type="match status" value="1"/>
</dbReference>
<dbReference type="InterPro" id="IPR011335">
    <property type="entry name" value="Restrct_endonuc-II-like"/>
</dbReference>
<evidence type="ECO:0000313" key="12">
    <source>
        <dbReference type="EMBL" id="MCZ2720084.1"/>
    </source>
</evidence>
<evidence type="ECO:0000256" key="10">
    <source>
        <dbReference type="HAMAP-Rule" id="MF_01486"/>
    </source>
</evidence>
<dbReference type="Gene3D" id="1.10.10.990">
    <property type="match status" value="1"/>
</dbReference>
<comment type="caution">
    <text evidence="12">The sequence shown here is derived from an EMBL/GenBank/DDBJ whole genome shotgun (WGS) entry which is preliminary data.</text>
</comment>
<evidence type="ECO:0000256" key="1">
    <source>
        <dbReference type="ARBA" id="ARBA00022722"/>
    </source>
</evidence>
<evidence type="ECO:0000256" key="9">
    <source>
        <dbReference type="ARBA" id="ARBA00023204"/>
    </source>
</evidence>
<dbReference type="HAMAP" id="MF_01486">
    <property type="entry name" value="RecC"/>
    <property type="match status" value="1"/>
</dbReference>
<dbReference type="Proteomes" id="UP001149719">
    <property type="component" value="Unassembled WGS sequence"/>
</dbReference>
<keyword evidence="13" id="KW-1185">Reference proteome</keyword>
<dbReference type="PANTHER" id="PTHR30591">
    <property type="entry name" value="RECBCD ENZYME SUBUNIT RECC"/>
    <property type="match status" value="1"/>
</dbReference>
<protein>
    <recommendedName>
        <fullName evidence="10">RecBCD enzyme subunit RecC</fullName>
    </recommendedName>
    <alternativeName>
        <fullName evidence="10">Exonuclease V subunit RecC</fullName>
        <shortName evidence="10">ExoV subunit RecC</shortName>
    </alternativeName>
    <alternativeName>
        <fullName evidence="10">Helicase/nuclease RecBCD subunit RecC</fullName>
    </alternativeName>
</protein>
<name>A0ABT4JNZ1_9GAMM</name>
<keyword evidence="8 10" id="KW-0238">DNA-binding</keyword>
<evidence type="ECO:0000256" key="5">
    <source>
        <dbReference type="ARBA" id="ARBA00022806"/>
    </source>
</evidence>
<dbReference type="Gene3D" id="3.40.50.10930">
    <property type="match status" value="1"/>
</dbReference>
<reference evidence="12" key="1">
    <citation type="submission" date="2022-12" db="EMBL/GenBank/DDBJ databases">
        <title>Marinomonas 15G1-11 sp. nov, isolated from marine algae.</title>
        <authorList>
            <person name="Butt M."/>
            <person name="Choi D.G."/>
            <person name="Kim J.M."/>
            <person name="Lee J.K."/>
            <person name="Baek J.H."/>
            <person name="Jeon C.O."/>
        </authorList>
    </citation>
    <scope>NUCLEOTIDE SEQUENCE</scope>
    <source>
        <strain evidence="12">15G1-11</strain>
    </source>
</reference>
<dbReference type="GO" id="GO:0008854">
    <property type="term" value="F:exodeoxyribonuclease V activity"/>
    <property type="evidence" value="ECO:0007669"/>
    <property type="project" value="UniProtKB-EC"/>
</dbReference>
<dbReference type="Pfam" id="PF04257">
    <property type="entry name" value="Exonuc_V_gamma"/>
    <property type="match status" value="1"/>
</dbReference>
<keyword evidence="9 10" id="KW-0234">DNA repair</keyword>
<feature type="domain" description="RecC C-terminal" evidence="11">
    <location>
        <begin position="843"/>
        <end position="1072"/>
    </location>
</feature>
<evidence type="ECO:0000256" key="4">
    <source>
        <dbReference type="ARBA" id="ARBA00022801"/>
    </source>
</evidence>
<dbReference type="SUPFAM" id="SSF52980">
    <property type="entry name" value="Restriction endonuclease-like"/>
    <property type="match status" value="1"/>
</dbReference>
<evidence type="ECO:0000313" key="13">
    <source>
        <dbReference type="Proteomes" id="UP001149719"/>
    </source>
</evidence>
<proteinExistence type="inferred from homology"/>
<evidence type="ECO:0000256" key="2">
    <source>
        <dbReference type="ARBA" id="ARBA00022741"/>
    </source>
</evidence>
<keyword evidence="3 10" id="KW-0227">DNA damage</keyword>
<gene>
    <name evidence="10 12" type="primary">recC</name>
    <name evidence="12" type="ORF">O1D97_00115</name>
</gene>
<evidence type="ECO:0000256" key="6">
    <source>
        <dbReference type="ARBA" id="ARBA00022839"/>
    </source>
</evidence>
<keyword evidence="7 10" id="KW-0067">ATP-binding</keyword>
<organism evidence="12 13">
    <name type="scientific">Marinomonas phaeophyticola</name>
    <dbReference type="NCBI Taxonomy" id="3004091"/>
    <lineage>
        <taxon>Bacteria</taxon>
        <taxon>Pseudomonadati</taxon>
        <taxon>Pseudomonadota</taxon>
        <taxon>Gammaproteobacteria</taxon>
        <taxon>Oceanospirillales</taxon>
        <taxon>Oceanospirillaceae</taxon>
        <taxon>Marinomonas</taxon>
    </lineage>
</organism>
<accession>A0ABT4JNZ1</accession>
<comment type="similarity">
    <text evidence="10">Belongs to the RecC family.</text>
</comment>
<dbReference type="PIRSF" id="PIRSF000980">
    <property type="entry name" value="RecC"/>
    <property type="match status" value="1"/>
</dbReference>
<dbReference type="RefSeq" id="WP_269121711.1">
    <property type="nucleotide sequence ID" value="NZ_JAPUBN010000001.1"/>
</dbReference>
<dbReference type="InterPro" id="IPR013986">
    <property type="entry name" value="DExx_box_DNA_helicase_dom_sf"/>
</dbReference>
<dbReference type="PANTHER" id="PTHR30591:SF1">
    <property type="entry name" value="RECBCD ENZYME SUBUNIT RECC"/>
    <property type="match status" value="1"/>
</dbReference>
<keyword evidence="2 10" id="KW-0547">Nucleotide-binding</keyword>
<evidence type="ECO:0000256" key="3">
    <source>
        <dbReference type="ARBA" id="ARBA00022763"/>
    </source>
</evidence>
<dbReference type="Gene3D" id="3.40.50.300">
    <property type="entry name" value="P-loop containing nucleotide triphosphate hydrolases"/>
    <property type="match status" value="2"/>
</dbReference>
<dbReference type="InterPro" id="IPR006697">
    <property type="entry name" value="RecC"/>
</dbReference>
<dbReference type="EMBL" id="JAPUBN010000001">
    <property type="protein sequence ID" value="MCZ2720084.1"/>
    <property type="molecule type" value="Genomic_DNA"/>
</dbReference>
<dbReference type="InterPro" id="IPR041500">
    <property type="entry name" value="RecC_C"/>
</dbReference>
<dbReference type="InterPro" id="IPR027417">
    <property type="entry name" value="P-loop_NTPase"/>
</dbReference>
<evidence type="ECO:0000256" key="8">
    <source>
        <dbReference type="ARBA" id="ARBA00023125"/>
    </source>
</evidence>
<comment type="function">
    <text evidence="10">A helicase/nuclease that prepares dsDNA breaks (DSB) for recombinational DNA repair. Binds to DSBs and unwinds DNA via a highly rapid and processive ATP-dependent bidirectional helicase activity. Unwinds dsDNA until it encounters a Chi (crossover hotspot instigator) sequence from the 3' direction. Cuts ssDNA a few nucleotides 3' to the Chi site. The properties and activities of the enzyme are changed at Chi. The Chi-altered holoenzyme produces a long 3'-ssDNA overhang and facilitates RecA-binding to the ssDNA for homologous DNA recombination and repair. Holoenzyme degrades any linearized DNA that is unable to undergo homologous recombination. In the holoenzyme this subunit recognizes the wild-type Chi sequence, and when added to isolated RecB increases its ATP-dependent helicase processivity.</text>
</comment>
<keyword evidence="6 10" id="KW-0269">Exonuclease</keyword>
<keyword evidence="4 10" id="KW-0378">Hydrolase</keyword>
<sequence length="1138" mass="130937">MFHVYSGNHLEDLSIVLNKILSLTPPKNAFQSEHVLVQSPGMAQWLKMALAEQQGVSAGTIFPLPSTFVWQCFQQSIPDIPMQSEFNKPFLVWRLMTILPSRLKDEAFSSLAWYLKEDDSQMRLYQLCASIADIFDQYLVYRPKWISAWEANDESVDEINKVTEKQPWQAILWRDLVADVSQRNGSLFHRANLVDALREATRNGRKPSSLPDRIFIFGVSSLPPNTLDALQVLAKSGWIEVHLFMLNPSRFYWGDVVDKQYLNRQIKRQPNKPGLMADKMHLDANPLLSSWGRLGRDYILQLMDLADNQLDVFEDYIDEARMKEGEHASLLSYIQQDILNLDNHGSEEERTASAKDSSYKHIIASDDVTVQFHSCHSALREVEVLHDQLLSMFEQDSQLTPKDIIVMLPDVNQYSPFIQSVFLCQPDHKRIPFALVDLQANQETPLIDAYVRLLSLVDSRCTLSELISILEVPAVLARFELSVDELERIRQWSNESGVRWGLDSSTAEHWSLPVETHNTWQNGLKRMLLGYAVGHDTIWNGLLSYGEIEGLEAHVAGKLAQFLQSISVLVNAMRSPRLPDEWVVFLYDILSDFFDLDDDDVFAPLLSKHINDVSSEWRTANFNTKIDLAVLRQILAPRLQEPQGGQRFLAGRVNFCTLMPMRSVPFSVVCLLGLNEGAYPRTQIPVGFDLMVGNYQKGDRSRREDDKYLFLEATLSARQRLYISYIGRSIRDNSELTPSILVSELMEYIGQSCVLATDVNLIPEASQQALLSKIVVEHSLQPFNERYYLSFQESSVSKRLFSYEGTWVDALRLRSNGVEEDGGVNTSLALSKAPLPMLEQDTDEVDFAQFIRFFTHPARYFYQRRLKAYLSIREIQEQEDEPFTLSYLAALDFREQALQAYENEAVEGFKRKLQLSGEFPYGEFGEMSLQELLCQCEAMMKASPIRKEIDLPKVEIQLGFKSATGAQTNLIAWLDRWDRDRRVVRYLSHLSSRMRMKTWLEHLAMNAQGVPVQTVLLSFKTSSSAEVVETSWPMLEKSQALELLSRYWAVFEQGENRVIPLPAKTADAWAAEMHKTQDEQSAWDKAYKCYHDAFLEYSEDRDVYWQRDFTSLEQMQDTFTQLSEQLWLPLYEYLEDKE</sequence>
<dbReference type="Pfam" id="PF17946">
    <property type="entry name" value="RecC_C"/>
    <property type="match status" value="1"/>
</dbReference>
<keyword evidence="5 10" id="KW-0347">Helicase</keyword>
<dbReference type="Gene3D" id="1.10.10.160">
    <property type="match status" value="1"/>
</dbReference>
<comment type="subunit">
    <text evidence="10">Heterotrimer of RecB, RecC and RecD. All subunits contribute to DNA-binding.</text>
</comment>
<keyword evidence="1 10" id="KW-0540">Nuclease</keyword>
<comment type="miscellaneous">
    <text evidence="10">In the RecBCD complex, RecB has a slow 3'-5' helicase, an exonuclease activity and loads RecA onto ssDNA, RecD has a fast 5'-3' helicase activity, while RecC stimulates the ATPase and processivity of the RecB helicase and contributes to recognition of the Chi site.</text>
</comment>
<evidence type="ECO:0000256" key="7">
    <source>
        <dbReference type="ARBA" id="ARBA00022840"/>
    </source>
</evidence>